<protein>
    <recommendedName>
        <fullName evidence="12">Set apart in position or space protein</fullName>
    </recommendedName>
</protein>
<organism evidence="10 11">
    <name type="scientific">Macrostomum lignano</name>
    <dbReference type="NCBI Taxonomy" id="282301"/>
    <lineage>
        <taxon>Eukaryota</taxon>
        <taxon>Metazoa</taxon>
        <taxon>Spiralia</taxon>
        <taxon>Lophotrochozoa</taxon>
        <taxon>Platyhelminthes</taxon>
        <taxon>Rhabditophora</taxon>
        <taxon>Macrostomorpha</taxon>
        <taxon>Macrostomida</taxon>
        <taxon>Macrostomidae</taxon>
        <taxon>Macrostomum</taxon>
    </lineage>
</organism>
<feature type="region of interest" description="Disordered" evidence="9">
    <location>
        <begin position="618"/>
        <end position="656"/>
    </location>
</feature>
<evidence type="ECO:0000313" key="11">
    <source>
        <dbReference type="Proteomes" id="UP000215902"/>
    </source>
</evidence>
<reference evidence="10 11" key="1">
    <citation type="submission" date="2017-06" db="EMBL/GenBank/DDBJ databases">
        <title>A platform for efficient transgenesis in Macrostomum lignano, a flatworm model organism for stem cell research.</title>
        <authorList>
            <person name="Berezikov E."/>
        </authorList>
    </citation>
    <scope>NUCLEOTIDE SEQUENCE [LARGE SCALE GENOMIC DNA]</scope>
    <source>
        <strain evidence="10">DV1</strain>
        <tissue evidence="10">Whole organism</tissue>
    </source>
</reference>
<evidence type="ECO:0000256" key="5">
    <source>
        <dbReference type="ARBA" id="ARBA00022776"/>
    </source>
</evidence>
<gene>
    <name evidence="10" type="ORF">BOX15_Mlig015828g4</name>
</gene>
<evidence type="ECO:0000256" key="8">
    <source>
        <dbReference type="ARBA" id="ARBA00061603"/>
    </source>
</evidence>
<name>A0A267DRL6_9PLAT</name>
<dbReference type="PANTHER" id="PTHR12955:SF1">
    <property type="entry name" value="INTEGRATOR COMPLEX SUBUNIT 13"/>
    <property type="match status" value="1"/>
</dbReference>
<evidence type="ECO:0000256" key="4">
    <source>
        <dbReference type="ARBA" id="ARBA00022618"/>
    </source>
</evidence>
<dbReference type="GO" id="GO:0032039">
    <property type="term" value="C:integrator complex"/>
    <property type="evidence" value="ECO:0007669"/>
    <property type="project" value="TreeGrafter"/>
</dbReference>
<dbReference type="AlphaFoldDB" id="A0A267DRL6"/>
<dbReference type="GO" id="GO:0005737">
    <property type="term" value="C:cytoplasm"/>
    <property type="evidence" value="ECO:0007669"/>
    <property type="project" value="UniProtKB-SubCell"/>
</dbReference>
<keyword evidence="6" id="KW-0539">Nucleus</keyword>
<comment type="subcellular location">
    <subcellularLocation>
        <location evidence="2">Cytoplasm</location>
    </subcellularLocation>
    <subcellularLocation>
        <location evidence="1">Nucleus</location>
    </subcellularLocation>
</comment>
<comment type="similarity">
    <text evidence="8">Belongs to the Integrator subunit 13 family.</text>
</comment>
<evidence type="ECO:0000256" key="9">
    <source>
        <dbReference type="SAM" id="MobiDB-lite"/>
    </source>
</evidence>
<evidence type="ECO:0000313" key="10">
    <source>
        <dbReference type="EMBL" id="PAA51923.1"/>
    </source>
</evidence>
<dbReference type="GO" id="GO:0051642">
    <property type="term" value="P:centrosome localization"/>
    <property type="evidence" value="ECO:0007669"/>
    <property type="project" value="TreeGrafter"/>
</dbReference>
<accession>A0A267DRL6</accession>
<dbReference type="GO" id="GO:0051301">
    <property type="term" value="P:cell division"/>
    <property type="evidence" value="ECO:0007669"/>
    <property type="project" value="UniProtKB-KW"/>
</dbReference>
<feature type="region of interest" description="Disordered" evidence="9">
    <location>
        <begin position="700"/>
        <end position="733"/>
    </location>
</feature>
<dbReference type="Proteomes" id="UP000215902">
    <property type="component" value="Unassembled WGS sequence"/>
</dbReference>
<feature type="compositionally biased region" description="Low complexity" evidence="9">
    <location>
        <begin position="700"/>
        <end position="714"/>
    </location>
</feature>
<dbReference type="OrthoDB" id="5844105at2759"/>
<keyword evidence="4" id="KW-0132">Cell division</keyword>
<evidence type="ECO:0000256" key="1">
    <source>
        <dbReference type="ARBA" id="ARBA00004123"/>
    </source>
</evidence>
<keyword evidence="11" id="KW-1185">Reference proteome</keyword>
<dbReference type="PANTHER" id="PTHR12955">
    <property type="entry name" value="SARCOMA ANTIGEN NY-SAR-95-RELATED"/>
    <property type="match status" value="1"/>
</dbReference>
<evidence type="ECO:0000256" key="7">
    <source>
        <dbReference type="ARBA" id="ARBA00023306"/>
    </source>
</evidence>
<proteinExistence type="inferred from homology"/>
<evidence type="ECO:0000256" key="6">
    <source>
        <dbReference type="ARBA" id="ARBA00023242"/>
    </source>
</evidence>
<keyword evidence="5" id="KW-0498">Mitosis</keyword>
<evidence type="ECO:0000256" key="3">
    <source>
        <dbReference type="ARBA" id="ARBA00022490"/>
    </source>
</evidence>
<evidence type="ECO:0000256" key="2">
    <source>
        <dbReference type="ARBA" id="ARBA00004496"/>
    </source>
</evidence>
<dbReference type="InterPro" id="IPR019355">
    <property type="entry name" value="Cell_cycle_regulator_Mat89Bb"/>
</dbReference>
<dbReference type="STRING" id="282301.A0A267DRL6"/>
<dbReference type="Pfam" id="PF10221">
    <property type="entry name" value="Mat89Bb"/>
    <property type="match status" value="1"/>
</dbReference>
<dbReference type="EMBL" id="NIVC01003334">
    <property type="protein sequence ID" value="PAA51923.1"/>
    <property type="molecule type" value="Genomic_DNA"/>
</dbReference>
<dbReference type="GO" id="GO:0007346">
    <property type="term" value="P:regulation of mitotic cell cycle"/>
    <property type="evidence" value="ECO:0007669"/>
    <property type="project" value="TreeGrafter"/>
</dbReference>
<evidence type="ECO:0008006" key="12">
    <source>
        <dbReference type="Google" id="ProtNLM"/>
    </source>
</evidence>
<feature type="non-terminal residue" evidence="10">
    <location>
        <position position="1"/>
    </location>
</feature>
<sequence>PPLTCYFLINIKMTQEEQWERMFPVNHKTVIVIDHSQSFNMSSNEMINLDSIGGSKHAAAGNRIQLFSKTLWTCAVEAVLEYCRIVLDLFPCDEKVFSLVSADDEARVLTAWFSEDQIYDQLLKVFRDEGAPVDSSLSLNGAISECLTMLMYLTTKQAALLDKPNQLRNRARVVFLTHFDSDEAVNDFALSFVKETKTRNAAKLANNYSEFQVHHCHLVLVCVRPLGTEPRVTERDSVRFGDLLRLSVHNCQAGESLARGLVNLTRQHYNLASTCVQDIPMKEETPAAGQQQSNRNYDVELLHEASAHADYVAMGSFSSMALAGEHLIFPESFGLKWLTPKNQSVDLLNCARVCRVTAADVTARHSVCLINFLRGPPSRFVMLESKQQSPGATTNSSSNTRRVTHMLASHAGDIYLHVLEPGKPLLEELPPAAESRCLPTAGCPIKLTDYRTSDFRDVMKRSRLFPARETGDYPTLPRVRAVRHLERSTLYWPLTINDSVLLSASSSAKSLLSLLSEESLDDEEIKACENLVKKFLDMEVRGEPITVSNRSLRSARREDLYRLLFMELDSMLCRYALVSDGHAQVLTYLRRFRPPEPLSSQPTGLNFLDNIRLQQLDSDSQQQQLSATEPVSKRSRVASGAAAPPPAPVRSNQSVQDWYEDRVRSATSGRRPEFHGRLVCPAGEIYPLYQHLAAAAAASTDLQQQQQQQQQQHPHQQKHIRSKDPRISLGGKG</sequence>
<comment type="caution">
    <text evidence="10">The sequence shown here is derived from an EMBL/GenBank/DDBJ whole genome shotgun (WGS) entry which is preliminary data.</text>
</comment>
<keyword evidence="7" id="KW-0131">Cell cycle</keyword>
<keyword evidence="3" id="KW-0963">Cytoplasm</keyword>